<evidence type="ECO:0000256" key="2">
    <source>
        <dbReference type="SAM" id="Phobius"/>
    </source>
</evidence>
<dbReference type="RefSeq" id="WP_267845628.1">
    <property type="nucleotide sequence ID" value="NZ_JAPMXC010000001.1"/>
</dbReference>
<keyword evidence="2" id="KW-0812">Transmembrane</keyword>
<evidence type="ECO:0000256" key="1">
    <source>
        <dbReference type="SAM" id="MobiDB-lite"/>
    </source>
</evidence>
<feature type="transmembrane region" description="Helical" evidence="2">
    <location>
        <begin position="7"/>
        <end position="29"/>
    </location>
</feature>
<evidence type="ECO:0000313" key="4">
    <source>
        <dbReference type="Proteomes" id="UP001082899"/>
    </source>
</evidence>
<keyword evidence="2" id="KW-0472">Membrane</keyword>
<name>A0ABT3ZID5_9BURK</name>
<reference evidence="3" key="1">
    <citation type="submission" date="2022-11" db="EMBL/GenBank/DDBJ databases">
        <title>Robbsia betulipollinis sp. nov., isolated from pollen of birch (Betula pendula).</title>
        <authorList>
            <person name="Shi H."/>
            <person name="Ambika Manirajan B."/>
            <person name="Ratering S."/>
            <person name="Geissler-Plaum R."/>
            <person name="Schnell S."/>
        </authorList>
    </citation>
    <scope>NUCLEOTIDE SEQUENCE</scope>
    <source>
        <strain evidence="3">Bb-Pol-6</strain>
    </source>
</reference>
<feature type="compositionally biased region" description="Basic and acidic residues" evidence="1">
    <location>
        <begin position="207"/>
        <end position="223"/>
    </location>
</feature>
<evidence type="ECO:0008006" key="5">
    <source>
        <dbReference type="Google" id="ProtNLM"/>
    </source>
</evidence>
<comment type="caution">
    <text evidence="3">The sequence shown here is derived from an EMBL/GenBank/DDBJ whole genome shotgun (WGS) entry which is preliminary data.</text>
</comment>
<dbReference type="Proteomes" id="UP001082899">
    <property type="component" value="Unassembled WGS sequence"/>
</dbReference>
<sequence>MKPLLRTLLAVDAIVVLLLGLLFLASPWLVRSDLLAGFASTPAVFGQLFGVVLLGLAWMQGSAARNPALTAPVARIVGNTLGVAALVFLVWLIALGVPVLPVRAQRLAIVLAVGLLLLGLVQARMGITVMKRERLQAVGAVSAARAEARARVDGDPYIGTPPTAVSRDATEARFTGGPGTIDPLSPAAAAVSGAHREPRIVTADIDAAERRERERRTDVPPAF</sequence>
<keyword evidence="4" id="KW-1185">Reference proteome</keyword>
<evidence type="ECO:0000313" key="3">
    <source>
        <dbReference type="EMBL" id="MCY0386290.1"/>
    </source>
</evidence>
<organism evidence="3 4">
    <name type="scientific">Robbsia betulipollinis</name>
    <dbReference type="NCBI Taxonomy" id="2981849"/>
    <lineage>
        <taxon>Bacteria</taxon>
        <taxon>Pseudomonadati</taxon>
        <taxon>Pseudomonadota</taxon>
        <taxon>Betaproteobacteria</taxon>
        <taxon>Burkholderiales</taxon>
        <taxon>Burkholderiaceae</taxon>
        <taxon>Robbsia</taxon>
    </lineage>
</organism>
<protein>
    <recommendedName>
        <fullName evidence="5">Transmembrane protein</fullName>
    </recommendedName>
</protein>
<feature type="region of interest" description="Disordered" evidence="1">
    <location>
        <begin position="204"/>
        <end position="223"/>
    </location>
</feature>
<feature type="transmembrane region" description="Helical" evidence="2">
    <location>
        <begin position="80"/>
        <end position="101"/>
    </location>
</feature>
<feature type="transmembrane region" description="Helical" evidence="2">
    <location>
        <begin position="35"/>
        <end position="59"/>
    </location>
</feature>
<keyword evidence="2" id="KW-1133">Transmembrane helix</keyword>
<feature type="transmembrane region" description="Helical" evidence="2">
    <location>
        <begin position="107"/>
        <end position="127"/>
    </location>
</feature>
<proteinExistence type="predicted"/>
<dbReference type="EMBL" id="JAPMXC010000001">
    <property type="protein sequence ID" value="MCY0386290.1"/>
    <property type="molecule type" value="Genomic_DNA"/>
</dbReference>
<accession>A0ABT3ZID5</accession>
<gene>
    <name evidence="3" type="ORF">OVY01_03320</name>
</gene>